<sequence length="210" mass="23355">MIIRLLMTENSHRFFLVGLFLHGDSKIPHAITFIVRKIGESGRCIVASCLVGAPDGINDGLTKELSATKLYVFGDSIVDNGAKKSLVSGYGPYGIECFWYGKWRFTNGLTIPEMTVVELKLKVPVSFDYMEYFSNHDGVNYASGSAGILPKTGSKLPRISGEDFAELLTRKLGNHLKNLYDLGARKMVIFEIGPLGCLPCIIDKSYRRHW</sequence>
<keyword evidence="2" id="KW-1185">Reference proteome</keyword>
<reference evidence="1 2" key="1">
    <citation type="journal article" date="2021" name="Hortic Res">
        <title>High-quality reference genome and annotation aids understanding of berry development for evergreen blueberry (Vaccinium darrowii).</title>
        <authorList>
            <person name="Yu J."/>
            <person name="Hulse-Kemp A.M."/>
            <person name="Babiker E."/>
            <person name="Staton M."/>
        </authorList>
    </citation>
    <scope>NUCLEOTIDE SEQUENCE [LARGE SCALE GENOMIC DNA]</scope>
    <source>
        <strain evidence="2">cv. NJ 8807/NJ 8810</strain>
        <tissue evidence="1">Young leaf</tissue>
    </source>
</reference>
<gene>
    <name evidence="1" type="ORF">Vadar_034285</name>
</gene>
<evidence type="ECO:0000313" key="1">
    <source>
        <dbReference type="EMBL" id="KAH7841780.1"/>
    </source>
</evidence>
<proteinExistence type="predicted"/>
<organism evidence="1 2">
    <name type="scientific">Vaccinium darrowii</name>
    <dbReference type="NCBI Taxonomy" id="229202"/>
    <lineage>
        <taxon>Eukaryota</taxon>
        <taxon>Viridiplantae</taxon>
        <taxon>Streptophyta</taxon>
        <taxon>Embryophyta</taxon>
        <taxon>Tracheophyta</taxon>
        <taxon>Spermatophyta</taxon>
        <taxon>Magnoliopsida</taxon>
        <taxon>eudicotyledons</taxon>
        <taxon>Gunneridae</taxon>
        <taxon>Pentapetalae</taxon>
        <taxon>asterids</taxon>
        <taxon>Ericales</taxon>
        <taxon>Ericaceae</taxon>
        <taxon>Vaccinioideae</taxon>
        <taxon>Vaccinieae</taxon>
        <taxon>Vaccinium</taxon>
    </lineage>
</organism>
<accession>A0ACB7XM66</accession>
<comment type="caution">
    <text evidence="1">The sequence shown here is derived from an EMBL/GenBank/DDBJ whole genome shotgun (WGS) entry which is preliminary data.</text>
</comment>
<evidence type="ECO:0000313" key="2">
    <source>
        <dbReference type="Proteomes" id="UP000828048"/>
    </source>
</evidence>
<dbReference type="EMBL" id="CM037160">
    <property type="protein sequence ID" value="KAH7841780.1"/>
    <property type="molecule type" value="Genomic_DNA"/>
</dbReference>
<dbReference type="Proteomes" id="UP000828048">
    <property type="component" value="Chromosome 10"/>
</dbReference>
<name>A0ACB7XM66_9ERIC</name>
<protein>
    <submittedName>
        <fullName evidence="1">Uncharacterized protein</fullName>
    </submittedName>
</protein>